<feature type="compositionally biased region" description="Basic and acidic residues" evidence="1">
    <location>
        <begin position="175"/>
        <end position="191"/>
    </location>
</feature>
<dbReference type="AlphaFoldDB" id="A0A0V1CI42"/>
<dbReference type="OMA" id="SQMPDAD"/>
<name>A0A0V1CI42_TRIBR</name>
<organism evidence="2 3">
    <name type="scientific">Trichinella britovi</name>
    <name type="common">Parasitic roundworm</name>
    <dbReference type="NCBI Taxonomy" id="45882"/>
    <lineage>
        <taxon>Eukaryota</taxon>
        <taxon>Metazoa</taxon>
        <taxon>Ecdysozoa</taxon>
        <taxon>Nematoda</taxon>
        <taxon>Enoplea</taxon>
        <taxon>Dorylaimia</taxon>
        <taxon>Trichinellida</taxon>
        <taxon>Trichinellidae</taxon>
        <taxon>Trichinella</taxon>
    </lineage>
</organism>
<protein>
    <recommendedName>
        <fullName evidence="4">Zonadhesin</fullName>
    </recommendedName>
</protein>
<feature type="compositionally biased region" description="Basic residues" evidence="1">
    <location>
        <begin position="192"/>
        <end position="210"/>
    </location>
</feature>
<feature type="compositionally biased region" description="Basic and acidic residues" evidence="1">
    <location>
        <begin position="85"/>
        <end position="99"/>
    </location>
</feature>
<feature type="compositionally biased region" description="Basic and acidic residues" evidence="1">
    <location>
        <begin position="258"/>
        <end position="274"/>
    </location>
</feature>
<evidence type="ECO:0000256" key="1">
    <source>
        <dbReference type="SAM" id="MobiDB-lite"/>
    </source>
</evidence>
<dbReference type="EMBL" id="JYDI01000196">
    <property type="protein sequence ID" value="KRY48792.1"/>
    <property type="molecule type" value="Genomic_DNA"/>
</dbReference>
<comment type="caution">
    <text evidence="2">The sequence shown here is derived from an EMBL/GenBank/DDBJ whole genome shotgun (WGS) entry which is preliminary data.</text>
</comment>
<feature type="compositionally biased region" description="Basic residues" evidence="1">
    <location>
        <begin position="275"/>
        <end position="293"/>
    </location>
</feature>
<proteinExistence type="predicted"/>
<feature type="region of interest" description="Disordered" evidence="1">
    <location>
        <begin position="56"/>
        <end position="233"/>
    </location>
</feature>
<sequence length="302" mass="34122">MLLTAILVVIVLALIYHFVTVKKKILEWKEKRVQRIPEKKTPEEIIKEPKELQLKADKKQVGKTKKKTKSKKSKKAIKSIPKGTDISKEKTETDKKIEMTESSPETIPAVAKKRSKKRTKSKKSKKTVNDTAADKAASSQMPDADITSPKITLASEDTEIDVDQPNRVPPISQETVEKPVIKDEPKVEKKDFKKSKKRSRKRTKSKKSKKIVKDTVAKEAASSQMPETDIISPKLTLANEATAIDLDQPNIVPPISVEKVEKPMIKDERKGEKKNSKKSKKRSKKRSKSKKSKKIVEDKIAK</sequence>
<feature type="compositionally biased region" description="Basic residues" evidence="1">
    <location>
        <begin position="111"/>
        <end position="126"/>
    </location>
</feature>
<gene>
    <name evidence="2" type="ORF">T03_11462</name>
</gene>
<accession>A0A0V1CI42</accession>
<evidence type="ECO:0008006" key="4">
    <source>
        <dbReference type="Google" id="ProtNLM"/>
    </source>
</evidence>
<feature type="region of interest" description="Disordered" evidence="1">
    <location>
        <begin position="245"/>
        <end position="302"/>
    </location>
</feature>
<evidence type="ECO:0000313" key="3">
    <source>
        <dbReference type="Proteomes" id="UP000054653"/>
    </source>
</evidence>
<dbReference type="Proteomes" id="UP000054653">
    <property type="component" value="Unassembled WGS sequence"/>
</dbReference>
<reference evidence="2 3" key="1">
    <citation type="submission" date="2015-01" db="EMBL/GenBank/DDBJ databases">
        <title>Evolution of Trichinella species and genotypes.</title>
        <authorList>
            <person name="Korhonen P.K."/>
            <person name="Edoardo P."/>
            <person name="Giuseppe L.R."/>
            <person name="Gasser R.B."/>
        </authorList>
    </citation>
    <scope>NUCLEOTIDE SEQUENCE [LARGE SCALE GENOMIC DNA]</scope>
    <source>
        <strain evidence="2">ISS120</strain>
    </source>
</reference>
<evidence type="ECO:0000313" key="2">
    <source>
        <dbReference type="EMBL" id="KRY48792.1"/>
    </source>
</evidence>
<keyword evidence="3" id="KW-1185">Reference proteome</keyword>
<feature type="compositionally biased region" description="Basic residues" evidence="1">
    <location>
        <begin position="61"/>
        <end position="77"/>
    </location>
</feature>